<feature type="transmembrane region" description="Helical" evidence="2">
    <location>
        <begin position="62"/>
        <end position="83"/>
    </location>
</feature>
<keyword evidence="4" id="KW-1185">Reference proteome</keyword>
<keyword evidence="2" id="KW-0812">Transmembrane</keyword>
<keyword evidence="2" id="KW-1133">Transmembrane helix</keyword>
<dbReference type="AlphaFoldDB" id="A0A811SP41"/>
<feature type="region of interest" description="Disordered" evidence="1">
    <location>
        <begin position="1"/>
        <end position="23"/>
    </location>
</feature>
<sequence length="103" mass="10707">MNRSIGKGRKRNSGCGSVPLGKAQGWEDGILLLQVEGLEQSGASWTPEGTPEQSTRGNRMGILIAASRMLTVIHGLSFAFFTAGSGSTEISVLPSSSAAEGKQ</sequence>
<dbReference type="EMBL" id="CAJGYO010000679">
    <property type="protein sequence ID" value="CAD6343094.1"/>
    <property type="molecule type" value="Genomic_DNA"/>
</dbReference>
<organism evidence="3 4">
    <name type="scientific">Miscanthus lutarioriparius</name>
    <dbReference type="NCBI Taxonomy" id="422564"/>
    <lineage>
        <taxon>Eukaryota</taxon>
        <taxon>Viridiplantae</taxon>
        <taxon>Streptophyta</taxon>
        <taxon>Embryophyta</taxon>
        <taxon>Tracheophyta</taxon>
        <taxon>Spermatophyta</taxon>
        <taxon>Magnoliopsida</taxon>
        <taxon>Liliopsida</taxon>
        <taxon>Poales</taxon>
        <taxon>Poaceae</taxon>
        <taxon>PACMAD clade</taxon>
        <taxon>Panicoideae</taxon>
        <taxon>Andropogonodae</taxon>
        <taxon>Andropogoneae</taxon>
        <taxon>Saccharinae</taxon>
        <taxon>Miscanthus</taxon>
    </lineage>
</organism>
<evidence type="ECO:0000313" key="4">
    <source>
        <dbReference type="Proteomes" id="UP000604825"/>
    </source>
</evidence>
<dbReference type="Proteomes" id="UP000604825">
    <property type="component" value="Unassembled WGS sequence"/>
</dbReference>
<gene>
    <name evidence="3" type="ORF">NCGR_LOCUS67192</name>
</gene>
<evidence type="ECO:0000313" key="3">
    <source>
        <dbReference type="EMBL" id="CAD6343094.1"/>
    </source>
</evidence>
<name>A0A811SP41_9POAL</name>
<protein>
    <submittedName>
        <fullName evidence="3">Uncharacterized protein</fullName>
    </submittedName>
</protein>
<comment type="caution">
    <text evidence="3">The sequence shown here is derived from an EMBL/GenBank/DDBJ whole genome shotgun (WGS) entry which is preliminary data.</text>
</comment>
<proteinExistence type="predicted"/>
<evidence type="ECO:0000256" key="1">
    <source>
        <dbReference type="SAM" id="MobiDB-lite"/>
    </source>
</evidence>
<keyword evidence="2" id="KW-0472">Membrane</keyword>
<accession>A0A811SP41</accession>
<evidence type="ECO:0000256" key="2">
    <source>
        <dbReference type="SAM" id="Phobius"/>
    </source>
</evidence>
<feature type="compositionally biased region" description="Basic residues" evidence="1">
    <location>
        <begin position="1"/>
        <end position="12"/>
    </location>
</feature>
<reference evidence="3" key="1">
    <citation type="submission" date="2020-10" db="EMBL/GenBank/DDBJ databases">
        <authorList>
            <person name="Han B."/>
            <person name="Lu T."/>
            <person name="Zhao Q."/>
            <person name="Huang X."/>
            <person name="Zhao Y."/>
        </authorList>
    </citation>
    <scope>NUCLEOTIDE SEQUENCE</scope>
</reference>